<dbReference type="Gene3D" id="3.40.50.150">
    <property type="entry name" value="Vaccinia Virus protein VP39"/>
    <property type="match status" value="1"/>
</dbReference>
<dbReference type="PANTHER" id="PTHR43464:SF19">
    <property type="entry name" value="UBIQUINONE BIOSYNTHESIS O-METHYLTRANSFERASE, MITOCHONDRIAL"/>
    <property type="match status" value="1"/>
</dbReference>
<dbReference type="PANTHER" id="PTHR43464">
    <property type="entry name" value="METHYLTRANSFERASE"/>
    <property type="match status" value="1"/>
</dbReference>
<protein>
    <submittedName>
        <fullName evidence="4">Nodulation S family protein</fullName>
    </submittedName>
</protein>
<keyword evidence="3" id="KW-0949">S-adenosyl-L-methionine</keyword>
<evidence type="ECO:0000256" key="3">
    <source>
        <dbReference type="ARBA" id="ARBA00022691"/>
    </source>
</evidence>
<keyword evidence="1" id="KW-0489">Methyltransferase</keyword>
<comment type="caution">
    <text evidence="4">The sequence shown here is derived from an EMBL/GenBank/DDBJ whole genome shotgun (WGS) entry which is preliminary data.</text>
</comment>
<sequence length="191" mass="21119">MSRSLPPGYFEALYARSPDPWRFETSAYEDAKYTATLAALPRPRYAQALEVGCSIGVLTRQLAARCDALVAIDPAERALALARGRCRDLPHVSFVQGLVPEDWPGGRFDLILLSEVVYYLGAEDVVALAGRVMDSIAPGGHVELVHWLGETDYPLSGDEATERFVAALDVRFQPVLRQRTGEYRLDLLAVR</sequence>
<organism evidence="4 5">
    <name type="scientific">Ancylobacter koreensis</name>
    <dbReference type="NCBI Taxonomy" id="266121"/>
    <lineage>
        <taxon>Bacteria</taxon>
        <taxon>Pseudomonadati</taxon>
        <taxon>Pseudomonadota</taxon>
        <taxon>Alphaproteobacteria</taxon>
        <taxon>Hyphomicrobiales</taxon>
        <taxon>Xanthobacteraceae</taxon>
        <taxon>Ancylobacter</taxon>
    </lineage>
</organism>
<dbReference type="InterPro" id="IPR029063">
    <property type="entry name" value="SAM-dependent_MTases_sf"/>
</dbReference>
<reference evidence="4 5" key="1">
    <citation type="submission" date="2022-04" db="EMBL/GenBank/DDBJ databases">
        <authorList>
            <person name="Grouzdev D.S."/>
            <person name="Pantiukh K.S."/>
            <person name="Krutkina M.S."/>
        </authorList>
    </citation>
    <scope>NUCLEOTIDE SEQUENCE [LARGE SCALE GENOMIC DNA]</scope>
    <source>
        <strain evidence="4 5">Jip08</strain>
    </source>
</reference>
<evidence type="ECO:0000256" key="2">
    <source>
        <dbReference type="ARBA" id="ARBA00022679"/>
    </source>
</evidence>
<dbReference type="SUPFAM" id="SSF53335">
    <property type="entry name" value="S-adenosyl-L-methionine-dependent methyltransferases"/>
    <property type="match status" value="1"/>
</dbReference>
<dbReference type="RefSeq" id="WP_247199948.1">
    <property type="nucleotide sequence ID" value="NZ_JALKCG010000002.1"/>
</dbReference>
<dbReference type="EMBL" id="JALKCG010000002">
    <property type="protein sequence ID" value="MCK0207953.1"/>
    <property type="molecule type" value="Genomic_DNA"/>
</dbReference>
<dbReference type="Proteomes" id="UP001202867">
    <property type="component" value="Unassembled WGS sequence"/>
</dbReference>
<evidence type="ECO:0000313" key="5">
    <source>
        <dbReference type="Proteomes" id="UP001202867"/>
    </source>
</evidence>
<dbReference type="Pfam" id="PF05401">
    <property type="entry name" value="NodS"/>
    <property type="match status" value="1"/>
</dbReference>
<dbReference type="CDD" id="cd02440">
    <property type="entry name" value="AdoMet_MTases"/>
    <property type="match status" value="1"/>
</dbReference>
<reference evidence="5" key="2">
    <citation type="submission" date="2023-07" db="EMBL/GenBank/DDBJ databases">
        <title>Ancylobacter moscoviensis sp. nov., facultatively methylotrophic bacteria from activated sludge and the reclassification of Starkeya novella (Starkey 1934) Kelly et al. 2000 as Ancylobacter novellus comb. nov., Starkeya koreensis Im et al. 2006 as Ancylobacter koreensis comb.nov., Angulomicrobium tetraedrale Vasil'eva et al. 1986 as Ancylobacter tetraedralis comb. nov., Angulomicrobium amanitiforme Fritz et al. 2004 as Ancylobacter amanitiformis comb. nov. and Methylorhabdus multivorans Doronina et al. 1996 as Ancylobacter multivorans comb. nov. and emended description of the genus Ancylobacter.</title>
        <authorList>
            <person name="Doronina N."/>
            <person name="Chemodurova A."/>
            <person name="Grouzdev D."/>
            <person name="Koziaeva V."/>
            <person name="Shi W."/>
            <person name="Wu L."/>
            <person name="Kaparullina E."/>
        </authorList>
    </citation>
    <scope>NUCLEOTIDE SEQUENCE [LARGE SCALE GENOMIC DNA]</scope>
    <source>
        <strain evidence="5">Jip08</strain>
    </source>
</reference>
<gene>
    <name evidence="4" type="ORF">MWN33_07885</name>
</gene>
<proteinExistence type="predicted"/>
<accession>A0ABT0DKY4</accession>
<evidence type="ECO:0000256" key="1">
    <source>
        <dbReference type="ARBA" id="ARBA00022603"/>
    </source>
</evidence>
<keyword evidence="5" id="KW-1185">Reference proteome</keyword>
<keyword evidence="2" id="KW-0808">Transferase</keyword>
<name>A0ABT0DKY4_9HYPH</name>
<dbReference type="InterPro" id="IPR008715">
    <property type="entry name" value="SAM-MeTfrase_NodS-like"/>
</dbReference>
<evidence type="ECO:0000313" key="4">
    <source>
        <dbReference type="EMBL" id="MCK0207953.1"/>
    </source>
</evidence>